<dbReference type="SUPFAM" id="SSF53335">
    <property type="entry name" value="S-adenosyl-L-methionine-dependent methyltransferases"/>
    <property type="match status" value="1"/>
</dbReference>
<evidence type="ECO:0000313" key="8">
    <source>
        <dbReference type="EMBL" id="GAH90733.1"/>
    </source>
</evidence>
<keyword evidence="1" id="KW-0963">Cytoplasm</keyword>
<dbReference type="NCBIfam" id="TIGR00755">
    <property type="entry name" value="ksgA"/>
    <property type="match status" value="1"/>
</dbReference>
<reference evidence="8" key="1">
    <citation type="journal article" date="2014" name="Front. Microbiol.">
        <title>High frequency of phylogenetically diverse reductive dehalogenase-homologous genes in deep subseafloor sedimentary metagenomes.</title>
        <authorList>
            <person name="Kawai M."/>
            <person name="Futagami T."/>
            <person name="Toyoda A."/>
            <person name="Takaki Y."/>
            <person name="Nishi S."/>
            <person name="Hori S."/>
            <person name="Arai W."/>
            <person name="Tsubouchi T."/>
            <person name="Morono Y."/>
            <person name="Uchiyama I."/>
            <person name="Ito T."/>
            <person name="Fujiyama A."/>
            <person name="Inagaki F."/>
            <person name="Takami H."/>
        </authorList>
    </citation>
    <scope>NUCLEOTIDE SEQUENCE</scope>
    <source>
        <strain evidence="8">Expedition CK06-06</strain>
    </source>
</reference>
<dbReference type="PANTHER" id="PTHR11727:SF7">
    <property type="entry name" value="DIMETHYLADENOSINE TRANSFERASE-RELATED"/>
    <property type="match status" value="1"/>
</dbReference>
<feature type="domain" description="Ribosomal RNA adenine methylase transferase N-terminal" evidence="7">
    <location>
        <begin position="38"/>
        <end position="210"/>
    </location>
</feature>
<accession>X1L9A0</accession>
<dbReference type="InterPro" id="IPR001737">
    <property type="entry name" value="KsgA/Erm"/>
</dbReference>
<dbReference type="InterPro" id="IPR020598">
    <property type="entry name" value="rRNA_Ade_methylase_Trfase_N"/>
</dbReference>
<evidence type="ECO:0000256" key="5">
    <source>
        <dbReference type="ARBA" id="ARBA00022691"/>
    </source>
</evidence>
<keyword evidence="2" id="KW-0698">rRNA processing</keyword>
<dbReference type="Pfam" id="PF00398">
    <property type="entry name" value="RrnaAD"/>
    <property type="match status" value="1"/>
</dbReference>
<evidence type="ECO:0000256" key="1">
    <source>
        <dbReference type="ARBA" id="ARBA00022490"/>
    </source>
</evidence>
<evidence type="ECO:0000256" key="2">
    <source>
        <dbReference type="ARBA" id="ARBA00022552"/>
    </source>
</evidence>
<dbReference type="HAMAP" id="MF_00607">
    <property type="entry name" value="16SrRNA_methyltr_A"/>
    <property type="match status" value="1"/>
</dbReference>
<protein>
    <recommendedName>
        <fullName evidence="7">Ribosomal RNA adenine methylase transferase N-terminal domain-containing protein</fullName>
    </recommendedName>
</protein>
<dbReference type="PROSITE" id="PS01131">
    <property type="entry name" value="RRNA_A_DIMETH"/>
    <property type="match status" value="1"/>
</dbReference>
<dbReference type="GO" id="GO:0000179">
    <property type="term" value="F:rRNA (adenine-N6,N6-)-dimethyltransferase activity"/>
    <property type="evidence" value="ECO:0007669"/>
    <property type="project" value="InterPro"/>
</dbReference>
<evidence type="ECO:0000259" key="7">
    <source>
        <dbReference type="SMART" id="SM00650"/>
    </source>
</evidence>
<evidence type="ECO:0000256" key="3">
    <source>
        <dbReference type="ARBA" id="ARBA00022603"/>
    </source>
</evidence>
<name>X1L9A0_9ZZZZ</name>
<dbReference type="AlphaFoldDB" id="X1L9A0"/>
<dbReference type="CDD" id="cd02440">
    <property type="entry name" value="AdoMet_MTases"/>
    <property type="match status" value="1"/>
</dbReference>
<keyword evidence="6" id="KW-0694">RNA-binding</keyword>
<dbReference type="Gene3D" id="3.40.50.150">
    <property type="entry name" value="Vaccinia Virus protein VP39"/>
    <property type="match status" value="1"/>
</dbReference>
<dbReference type="PROSITE" id="PS51689">
    <property type="entry name" value="SAM_RNA_A_N6_MT"/>
    <property type="match status" value="1"/>
</dbReference>
<feature type="non-terminal residue" evidence="8">
    <location>
        <position position="1"/>
    </location>
</feature>
<evidence type="ECO:0000256" key="4">
    <source>
        <dbReference type="ARBA" id="ARBA00022679"/>
    </source>
</evidence>
<dbReference type="SMART" id="SM00650">
    <property type="entry name" value="rADc"/>
    <property type="match status" value="1"/>
</dbReference>
<gene>
    <name evidence="8" type="ORF">S06H3_06005</name>
</gene>
<dbReference type="FunFam" id="3.40.50.150:FF:000023">
    <property type="entry name" value="Ribosomal RNA small subunit methyltransferase A"/>
    <property type="match status" value="1"/>
</dbReference>
<evidence type="ECO:0000256" key="6">
    <source>
        <dbReference type="ARBA" id="ARBA00022884"/>
    </source>
</evidence>
<dbReference type="Gene3D" id="1.10.8.100">
    <property type="entry name" value="Ribosomal RNA adenine dimethylase-like, domain 2"/>
    <property type="match status" value="1"/>
</dbReference>
<dbReference type="GO" id="GO:0003723">
    <property type="term" value="F:RNA binding"/>
    <property type="evidence" value="ECO:0007669"/>
    <property type="project" value="UniProtKB-KW"/>
</dbReference>
<dbReference type="InterPro" id="IPR029063">
    <property type="entry name" value="SAM-dependent_MTases_sf"/>
</dbReference>
<dbReference type="EMBL" id="BARV01002284">
    <property type="protein sequence ID" value="GAH90733.1"/>
    <property type="molecule type" value="Genomic_DNA"/>
</dbReference>
<dbReference type="GO" id="GO:0005829">
    <property type="term" value="C:cytosol"/>
    <property type="evidence" value="ECO:0007669"/>
    <property type="project" value="TreeGrafter"/>
</dbReference>
<keyword evidence="4" id="KW-0808">Transferase</keyword>
<comment type="caution">
    <text evidence="8">The sequence shown here is derived from an EMBL/GenBank/DDBJ whole genome shotgun (WGS) entry which is preliminary data.</text>
</comment>
<keyword evidence="5" id="KW-0949">S-adenosyl-L-methionine</keyword>
<sequence length="282" mass="32528">IHHSRKMKLRERTEYLWDKYGFIPQKKLGQNFLIDPGIVNRIIKALKLNKKDTVLEIGAGTGVLTEKLIPLVKKVIAIEIDEKLCQILKKEVGEYPNLKIICEDITKASFVDRLNNQPEKVKIVGNLPYYLASPLLLELVNSEWLEFMVVMIQREVAERIASHPGNKKRGALTVLINYYAEITKIIDVPPQVFIPRPRVGSTVVKIEKKKEHQARKEEKFFRLVKTAFSTRRKMLGNTLSRGLGIEKEIVKETLARAGVEWQKRAEELKVEEFVKISNELYN</sequence>
<dbReference type="FunFam" id="1.10.8.100:FF:000001">
    <property type="entry name" value="Ribosomal RNA small subunit methyltransferase A"/>
    <property type="match status" value="1"/>
</dbReference>
<dbReference type="PANTHER" id="PTHR11727">
    <property type="entry name" value="DIMETHYLADENOSINE TRANSFERASE"/>
    <property type="match status" value="1"/>
</dbReference>
<keyword evidence="3" id="KW-0489">Methyltransferase</keyword>
<dbReference type="InterPro" id="IPR023165">
    <property type="entry name" value="rRNA_Ade_diMease-like_C"/>
</dbReference>
<dbReference type="InterPro" id="IPR011530">
    <property type="entry name" value="rRNA_adenine_dimethylase"/>
</dbReference>
<organism evidence="8">
    <name type="scientific">marine sediment metagenome</name>
    <dbReference type="NCBI Taxonomy" id="412755"/>
    <lineage>
        <taxon>unclassified sequences</taxon>
        <taxon>metagenomes</taxon>
        <taxon>ecological metagenomes</taxon>
    </lineage>
</organism>
<proteinExistence type="inferred from homology"/>
<dbReference type="InterPro" id="IPR020596">
    <property type="entry name" value="rRNA_Ade_Mease_Trfase_CS"/>
</dbReference>